<reference evidence="3" key="1">
    <citation type="journal article" date="2019" name="Int. J. Syst. Evol. Microbiol.">
        <title>The Global Catalogue of Microorganisms (GCM) 10K type strain sequencing project: providing services to taxonomists for standard genome sequencing and annotation.</title>
        <authorList>
            <consortium name="The Broad Institute Genomics Platform"/>
            <consortium name="The Broad Institute Genome Sequencing Center for Infectious Disease"/>
            <person name="Wu L."/>
            <person name="Ma J."/>
        </authorList>
    </citation>
    <scope>NUCLEOTIDE SEQUENCE [LARGE SCALE GENOMIC DNA]</scope>
    <source>
        <strain evidence="3">JCM 30234</strain>
    </source>
</reference>
<proteinExistence type="predicted"/>
<dbReference type="EMBL" id="JBHTGR010000057">
    <property type="protein sequence ID" value="MFC7748032.1"/>
    <property type="molecule type" value="Genomic_DNA"/>
</dbReference>
<comment type="caution">
    <text evidence="2">The sequence shown here is derived from an EMBL/GenBank/DDBJ whole genome shotgun (WGS) entry which is preliminary data.</text>
</comment>
<dbReference type="InterPro" id="IPR050896">
    <property type="entry name" value="Mito_lipid_metab_GTPase"/>
</dbReference>
<evidence type="ECO:0000259" key="1">
    <source>
        <dbReference type="PROSITE" id="PS51721"/>
    </source>
</evidence>
<organism evidence="2 3">
    <name type="scientific">Lentibacillus kimchii</name>
    <dbReference type="NCBI Taxonomy" id="1542911"/>
    <lineage>
        <taxon>Bacteria</taxon>
        <taxon>Bacillati</taxon>
        <taxon>Bacillota</taxon>
        <taxon>Bacilli</taxon>
        <taxon>Bacillales</taxon>
        <taxon>Bacillaceae</taxon>
        <taxon>Lentibacillus</taxon>
    </lineage>
</organism>
<dbReference type="Gene3D" id="3.40.50.300">
    <property type="entry name" value="P-loop containing nucleotide triphosphate hydrolases"/>
    <property type="match status" value="1"/>
</dbReference>
<accession>A0ABW2UVV2</accession>
<dbReference type="RefSeq" id="WP_382360851.1">
    <property type="nucleotide sequence ID" value="NZ_JBHTGR010000057.1"/>
</dbReference>
<dbReference type="Pfam" id="PF21516">
    <property type="entry name" value="YqeH-like_C"/>
    <property type="match status" value="1"/>
</dbReference>
<name>A0ABW2UVV2_9BACI</name>
<feature type="domain" description="CP-type G" evidence="1">
    <location>
        <begin position="45"/>
        <end position="222"/>
    </location>
</feature>
<dbReference type="PROSITE" id="PS51721">
    <property type="entry name" value="G_CP"/>
    <property type="match status" value="1"/>
</dbReference>
<dbReference type="InterPro" id="IPR027417">
    <property type="entry name" value="P-loop_NTPase"/>
</dbReference>
<keyword evidence="3" id="KW-1185">Reference proteome</keyword>
<dbReference type="NCBIfam" id="TIGR03597">
    <property type="entry name" value="GTPase_YqeH"/>
    <property type="match status" value="1"/>
</dbReference>
<dbReference type="InterPro" id="IPR019988">
    <property type="entry name" value="GTP-bd_ribosome_bgen_YqeH"/>
</dbReference>
<dbReference type="SUPFAM" id="SSF52540">
    <property type="entry name" value="P-loop containing nucleoside triphosphate hydrolases"/>
    <property type="match status" value="1"/>
</dbReference>
<dbReference type="PANTHER" id="PTHR46434:SF1">
    <property type="entry name" value="GENETIC INTERACTOR OF PROHIBITINS 3, MITOCHONDRIAL"/>
    <property type="match status" value="1"/>
</dbReference>
<dbReference type="InterPro" id="IPR048422">
    <property type="entry name" value="NOA1/YqeH-like_C"/>
</dbReference>
<dbReference type="Proteomes" id="UP001596620">
    <property type="component" value="Unassembled WGS sequence"/>
</dbReference>
<dbReference type="CDD" id="cd01855">
    <property type="entry name" value="YqeH"/>
    <property type="match status" value="1"/>
</dbReference>
<evidence type="ECO:0000313" key="2">
    <source>
        <dbReference type="EMBL" id="MFC7748032.1"/>
    </source>
</evidence>
<protein>
    <submittedName>
        <fullName evidence="2">Ribosome biogenesis GTPase YqeH</fullName>
    </submittedName>
</protein>
<evidence type="ECO:0000313" key="3">
    <source>
        <dbReference type="Proteomes" id="UP001596620"/>
    </source>
</evidence>
<dbReference type="Pfam" id="PF01926">
    <property type="entry name" value="MMR_HSR1"/>
    <property type="match status" value="1"/>
</dbReference>
<gene>
    <name evidence="2" type="primary">yqeH</name>
    <name evidence="2" type="ORF">ACFQU8_12625</name>
</gene>
<dbReference type="PANTHER" id="PTHR46434">
    <property type="entry name" value="GENETIC INTERACTOR OF PROHIBITINS 3, MITOCHONDRIAL"/>
    <property type="match status" value="1"/>
</dbReference>
<sequence>MTDRYCVGCGAPIQTTDPEKAGYTPASVLNNDTILCKRCFRLKHYNDIQDVSMTDSDFLAMVSQIRDKPGLVVHLVDIFDADGTMISSLPRIVGNKRVLLAANKTDLLPKSVNRNSLTKWLRSAAKEAGIAVEGVYLISSQKGYGITELSTAIEEERAGQDVYIVGTTNVGKSTFINQLIRNTTGDSNVITTSYFPGTTLGFIEMPLDNETAMIDTPGIVNMQQIAHYVSDHDLKIIKPKKEMKPRVYQLNSQQTLYFGGLARIDFVKGERQSFVCYFANDLTIHRTKLENADNLLTKHKGELLSPPDEKTLQTLPELTAQTHKLPQEDIDIVLPGLGWVAVPGGGVTVTVHTPKGFQTSLRKSLI</sequence>
<dbReference type="InterPro" id="IPR030378">
    <property type="entry name" value="G_CP_dom"/>
</dbReference>
<dbReference type="InterPro" id="IPR006073">
    <property type="entry name" value="GTP-bd"/>
</dbReference>